<sequence>MTFTVLSGEETITILGPNNNYIEIPFPTPKEILERNFKKNLNAYFLFQTDLKREIKKLKNSSTQFDEFINNIPIIWEKTPEIIKNRYKVLSEEVEKLNKHSGLKILSFDPKSFVDKDVYSMEPKMNPPVLNSVTPSLEVSERNNIFMSPPDESFVVPQFQYMETDIPMKDTVDTVLNSTPPPDVMWIPPTDVSYSLIPPIPLPDGSYSLIPPTPFPDVSYSLIPPISLPDGSYSLIPPTPFPDVSYYVHLPSSQTQFPEIDVSMNSNLIPDPPPDM</sequence>
<dbReference type="VEuPathDB" id="FungiDB:RhiirFUN_020277"/>
<evidence type="ECO:0000313" key="1">
    <source>
        <dbReference type="EMBL" id="PKC14958.1"/>
    </source>
</evidence>
<dbReference type="Proteomes" id="UP000232722">
    <property type="component" value="Unassembled WGS sequence"/>
</dbReference>
<organism evidence="1 2">
    <name type="scientific">Rhizophagus irregularis</name>
    <dbReference type="NCBI Taxonomy" id="588596"/>
    <lineage>
        <taxon>Eukaryota</taxon>
        <taxon>Fungi</taxon>
        <taxon>Fungi incertae sedis</taxon>
        <taxon>Mucoromycota</taxon>
        <taxon>Glomeromycotina</taxon>
        <taxon>Glomeromycetes</taxon>
        <taxon>Glomerales</taxon>
        <taxon>Glomeraceae</taxon>
        <taxon>Rhizophagus</taxon>
    </lineage>
</organism>
<accession>A0A2N0Q7A3</accession>
<evidence type="ECO:0000313" key="2">
    <source>
        <dbReference type="Proteomes" id="UP000232722"/>
    </source>
</evidence>
<name>A0A2N0Q7A3_9GLOM</name>
<reference evidence="1 2" key="1">
    <citation type="submission" date="2016-04" db="EMBL/GenBank/DDBJ databases">
        <title>Genome analyses suggest a sexual origin of heterokaryosis in a supposedly ancient asexual fungus.</title>
        <authorList>
            <person name="Ropars J."/>
            <person name="Sedzielewska K."/>
            <person name="Noel J."/>
            <person name="Charron P."/>
            <person name="Farinelli L."/>
            <person name="Marton T."/>
            <person name="Kruger M."/>
            <person name="Pelin A."/>
            <person name="Brachmann A."/>
            <person name="Corradi N."/>
        </authorList>
    </citation>
    <scope>NUCLEOTIDE SEQUENCE [LARGE SCALE GENOMIC DNA]</scope>
    <source>
        <strain evidence="1 2">A5</strain>
    </source>
</reference>
<dbReference type="AlphaFoldDB" id="A0A2N0Q7A3"/>
<reference evidence="1 2" key="2">
    <citation type="submission" date="2017-09" db="EMBL/GenBank/DDBJ databases">
        <title>Extensive intraspecific genome diversity in a model arbuscular mycorrhizal fungus.</title>
        <authorList>
            <person name="Chen E.C."/>
            <person name="Morin E."/>
            <person name="Beaudet D."/>
            <person name="Noel J."/>
            <person name="Ndikumana S."/>
            <person name="Charron P."/>
            <person name="St-Onge C."/>
            <person name="Giorgi J."/>
            <person name="Grigoriev I.V."/>
            <person name="Roux C."/>
            <person name="Martin F.M."/>
            <person name="Corradi N."/>
        </authorList>
    </citation>
    <scope>NUCLEOTIDE SEQUENCE [LARGE SCALE GENOMIC DNA]</scope>
    <source>
        <strain evidence="1 2">A5</strain>
    </source>
</reference>
<dbReference type="InterPro" id="IPR036910">
    <property type="entry name" value="HMG_box_dom_sf"/>
</dbReference>
<dbReference type="SUPFAM" id="SSF47095">
    <property type="entry name" value="HMG-box"/>
    <property type="match status" value="1"/>
</dbReference>
<dbReference type="VEuPathDB" id="FungiDB:RhiirA1_500523"/>
<proteinExistence type="predicted"/>
<comment type="caution">
    <text evidence="1">The sequence shown here is derived from an EMBL/GenBank/DDBJ whole genome shotgun (WGS) entry which is preliminary data.</text>
</comment>
<evidence type="ECO:0008006" key="3">
    <source>
        <dbReference type="Google" id="ProtNLM"/>
    </source>
</evidence>
<gene>
    <name evidence="1" type="ORF">RhiirA5_408797</name>
</gene>
<dbReference type="VEuPathDB" id="FungiDB:FUN_013198"/>
<protein>
    <recommendedName>
        <fullName evidence="3">MATA-HMG</fullName>
    </recommendedName>
</protein>
<dbReference type="EMBL" id="LLXJ01000109">
    <property type="protein sequence ID" value="PKC14958.1"/>
    <property type="molecule type" value="Genomic_DNA"/>
</dbReference>